<comment type="caution">
    <text evidence="2">The sequence shown here is derived from an EMBL/GenBank/DDBJ whole genome shotgun (WGS) entry which is preliminary data.</text>
</comment>
<accession>A0AAP3XPZ2</accession>
<name>A0AAP3XPZ2_9PROT</name>
<evidence type="ECO:0000256" key="1">
    <source>
        <dbReference type="SAM" id="Phobius"/>
    </source>
</evidence>
<reference evidence="2 3" key="1">
    <citation type="submission" date="2023-03" db="EMBL/GenBank/DDBJ databases">
        <title>YIM 152171 draft genome.</title>
        <authorList>
            <person name="Yang Z."/>
        </authorList>
    </citation>
    <scope>NUCLEOTIDE SEQUENCE [LARGE SCALE GENOMIC DNA]</scope>
    <source>
        <strain evidence="2 3">YIM 152171</strain>
    </source>
</reference>
<proteinExistence type="predicted"/>
<dbReference type="RefSeq" id="WP_327787210.1">
    <property type="nucleotide sequence ID" value="NZ_JARGEQ010000001.1"/>
</dbReference>
<dbReference type="EMBL" id="JARGEQ010000001">
    <property type="protein sequence ID" value="MDF1584806.1"/>
    <property type="molecule type" value="Genomic_DNA"/>
</dbReference>
<keyword evidence="1" id="KW-0472">Membrane</keyword>
<feature type="transmembrane region" description="Helical" evidence="1">
    <location>
        <begin position="92"/>
        <end position="113"/>
    </location>
</feature>
<evidence type="ECO:0000313" key="3">
    <source>
        <dbReference type="Proteomes" id="UP001301140"/>
    </source>
</evidence>
<sequence length="117" mass="11356">MATVVQARPAAAMMHVAAAFVVWALHLVAVQAAGAAACSTMAFPAHLAGGVVAPILAAAATAVASVALAAIAGTVLVRTCHQGASALLRTPCLGAVAILELAVVLQAVPVLLLQACG</sequence>
<dbReference type="Proteomes" id="UP001301140">
    <property type="component" value="Unassembled WGS sequence"/>
</dbReference>
<dbReference type="AlphaFoldDB" id="A0AAP3XPZ2"/>
<keyword evidence="3" id="KW-1185">Reference proteome</keyword>
<feature type="transmembrane region" description="Helical" evidence="1">
    <location>
        <begin position="51"/>
        <end position="80"/>
    </location>
</feature>
<keyword evidence="1" id="KW-1133">Transmembrane helix</keyword>
<keyword evidence="1" id="KW-0812">Transmembrane</keyword>
<evidence type="ECO:0000313" key="2">
    <source>
        <dbReference type="EMBL" id="MDF1584806.1"/>
    </source>
</evidence>
<organism evidence="2 3">
    <name type="scientific">Marinimicrococcus flavescens</name>
    <dbReference type="NCBI Taxonomy" id="3031815"/>
    <lineage>
        <taxon>Bacteria</taxon>
        <taxon>Pseudomonadati</taxon>
        <taxon>Pseudomonadota</taxon>
        <taxon>Alphaproteobacteria</taxon>
        <taxon>Geminicoccales</taxon>
        <taxon>Geminicoccaceae</taxon>
        <taxon>Marinimicrococcus</taxon>
    </lineage>
</organism>
<protein>
    <submittedName>
        <fullName evidence="2">Uncharacterized protein</fullName>
    </submittedName>
</protein>
<gene>
    <name evidence="2" type="ORF">PZ740_00225</name>
</gene>